<proteinExistence type="predicted"/>
<keyword evidence="2" id="KW-1185">Reference proteome</keyword>
<comment type="caution">
    <text evidence="1">The sequence shown here is derived from an EMBL/GenBank/DDBJ whole genome shotgun (WGS) entry which is preliminary data.</text>
</comment>
<sequence length="34" mass="3769">MRVTEAVHGPFNLGNHCIKGKLCYALAEAIWRVA</sequence>
<protein>
    <submittedName>
        <fullName evidence="1">Uncharacterized protein</fullName>
    </submittedName>
</protein>
<organism evidence="1 2">
    <name type="scientific">Trichinella nelsoni</name>
    <dbReference type="NCBI Taxonomy" id="6336"/>
    <lineage>
        <taxon>Eukaryota</taxon>
        <taxon>Metazoa</taxon>
        <taxon>Ecdysozoa</taxon>
        <taxon>Nematoda</taxon>
        <taxon>Enoplea</taxon>
        <taxon>Dorylaimia</taxon>
        <taxon>Trichinellida</taxon>
        <taxon>Trichinellidae</taxon>
        <taxon>Trichinella</taxon>
    </lineage>
</organism>
<dbReference type="Proteomes" id="UP000054630">
    <property type="component" value="Unassembled WGS sequence"/>
</dbReference>
<name>A0A0V0RCU8_9BILA</name>
<dbReference type="OrthoDB" id="5932218at2759"/>
<evidence type="ECO:0000313" key="2">
    <source>
        <dbReference type="Proteomes" id="UP000054630"/>
    </source>
</evidence>
<gene>
    <name evidence="1" type="ORF">T07_5352</name>
</gene>
<dbReference type="AlphaFoldDB" id="A0A0V0RCU8"/>
<reference evidence="1 2" key="1">
    <citation type="submission" date="2015-01" db="EMBL/GenBank/DDBJ databases">
        <title>Evolution of Trichinella species and genotypes.</title>
        <authorList>
            <person name="Korhonen P.K."/>
            <person name="Edoardo P."/>
            <person name="Giuseppe L.R."/>
            <person name="Gasser R.B."/>
        </authorList>
    </citation>
    <scope>NUCLEOTIDE SEQUENCE [LARGE SCALE GENOMIC DNA]</scope>
    <source>
        <strain evidence="1">ISS37</strain>
    </source>
</reference>
<dbReference type="EMBL" id="JYDL01000588">
    <property type="protein sequence ID" value="KRX12252.1"/>
    <property type="molecule type" value="Genomic_DNA"/>
</dbReference>
<accession>A0A0V0RCU8</accession>
<evidence type="ECO:0000313" key="1">
    <source>
        <dbReference type="EMBL" id="KRX12252.1"/>
    </source>
</evidence>